<dbReference type="Proteomes" id="UP001602013">
    <property type="component" value="Unassembled WGS sequence"/>
</dbReference>
<comment type="caution">
    <text evidence="2">The sequence shown here is derived from an EMBL/GenBank/DDBJ whole genome shotgun (WGS) entry which is preliminary data.</text>
</comment>
<name>A0ABW6SPW8_9ACTN</name>
<dbReference type="InterPro" id="IPR002397">
    <property type="entry name" value="Cyt_P450_B"/>
</dbReference>
<evidence type="ECO:0000256" key="1">
    <source>
        <dbReference type="ARBA" id="ARBA00010617"/>
    </source>
</evidence>
<dbReference type="SUPFAM" id="SSF48264">
    <property type="entry name" value="Cytochrome P450"/>
    <property type="match status" value="1"/>
</dbReference>
<proteinExistence type="inferred from homology"/>
<dbReference type="Gene3D" id="1.10.630.10">
    <property type="entry name" value="Cytochrome P450"/>
    <property type="match status" value="1"/>
</dbReference>
<comment type="similarity">
    <text evidence="1">Belongs to the cytochrome P450 family.</text>
</comment>
<protein>
    <submittedName>
        <fullName evidence="2">Cytochrome P450</fullName>
    </submittedName>
</protein>
<evidence type="ECO:0000313" key="3">
    <source>
        <dbReference type="Proteomes" id="UP001602013"/>
    </source>
</evidence>
<keyword evidence="3" id="KW-1185">Reference proteome</keyword>
<dbReference type="PANTHER" id="PTHR46696">
    <property type="entry name" value="P450, PUTATIVE (EUROFUNG)-RELATED"/>
    <property type="match status" value="1"/>
</dbReference>
<dbReference type="CDD" id="cd20625">
    <property type="entry name" value="CYP164-like"/>
    <property type="match status" value="1"/>
</dbReference>
<dbReference type="RefSeq" id="WP_387411802.1">
    <property type="nucleotide sequence ID" value="NZ_CP191998.1"/>
</dbReference>
<evidence type="ECO:0000313" key="2">
    <source>
        <dbReference type="EMBL" id="MFF3667015.1"/>
    </source>
</evidence>
<dbReference type="PRINTS" id="PR00359">
    <property type="entry name" value="BP450"/>
</dbReference>
<accession>A0ABW6SPW8</accession>
<dbReference type="InterPro" id="IPR036396">
    <property type="entry name" value="Cyt_P450_sf"/>
</dbReference>
<dbReference type="EMBL" id="JBIASD010000009">
    <property type="protein sequence ID" value="MFF3667015.1"/>
    <property type="molecule type" value="Genomic_DNA"/>
</dbReference>
<reference evidence="2 3" key="1">
    <citation type="submission" date="2024-10" db="EMBL/GenBank/DDBJ databases">
        <title>The Natural Products Discovery Center: Release of the First 8490 Sequenced Strains for Exploring Actinobacteria Biosynthetic Diversity.</title>
        <authorList>
            <person name="Kalkreuter E."/>
            <person name="Kautsar S.A."/>
            <person name="Yang D."/>
            <person name="Bader C.D."/>
            <person name="Teijaro C.N."/>
            <person name="Fluegel L."/>
            <person name="Davis C.M."/>
            <person name="Simpson J.R."/>
            <person name="Lauterbach L."/>
            <person name="Steele A.D."/>
            <person name="Gui C."/>
            <person name="Meng S."/>
            <person name="Li G."/>
            <person name="Viehrig K."/>
            <person name="Ye F."/>
            <person name="Su P."/>
            <person name="Kiefer A.F."/>
            <person name="Nichols A."/>
            <person name="Cepeda A.J."/>
            <person name="Yan W."/>
            <person name="Fan B."/>
            <person name="Jiang Y."/>
            <person name="Adhikari A."/>
            <person name="Zheng C.-J."/>
            <person name="Schuster L."/>
            <person name="Cowan T.M."/>
            <person name="Smanski M.J."/>
            <person name="Chevrette M.G."/>
            <person name="De Carvalho L.P.S."/>
            <person name="Shen B."/>
        </authorList>
    </citation>
    <scope>NUCLEOTIDE SEQUENCE [LARGE SCALE GENOMIC DNA]</scope>
    <source>
        <strain evidence="2 3">NPDC002173</strain>
    </source>
</reference>
<dbReference type="PANTHER" id="PTHR46696:SF1">
    <property type="entry name" value="CYTOCHROME P450 YJIB-RELATED"/>
    <property type="match status" value="1"/>
</dbReference>
<gene>
    <name evidence="2" type="ORF">ACFYXI_15560</name>
</gene>
<organism evidence="2 3">
    <name type="scientific">Microtetraspora malaysiensis</name>
    <dbReference type="NCBI Taxonomy" id="161358"/>
    <lineage>
        <taxon>Bacteria</taxon>
        <taxon>Bacillati</taxon>
        <taxon>Actinomycetota</taxon>
        <taxon>Actinomycetes</taxon>
        <taxon>Streptosporangiales</taxon>
        <taxon>Streptosporangiaceae</taxon>
        <taxon>Microtetraspora</taxon>
    </lineage>
</organism>
<dbReference type="InterPro" id="IPR001128">
    <property type="entry name" value="Cyt_P450"/>
</dbReference>
<dbReference type="Pfam" id="PF00067">
    <property type="entry name" value="p450"/>
    <property type="match status" value="1"/>
</dbReference>
<sequence>MSLTLPPKYDAVELAALEDPYPVYRRLRAAGPLCRGGPAQWVVTRYADVAGLVGDDRLGAEFDRDYHRIALGEGPLADFFGRVMLNRDPPAHTVLRRLLGREFTTPAVRRRRERIDAMVAELLAPAVREGRFDAVTDLADKLPIRVLAEFVGLDLADIDEVRPRARTLSQAFATYLAEPERAETVEALVWMRELVAGLFEAERKGPGEDLISRLREVDPATADRRTLIDNVVFLLFAGFATTTDLLSNGCAALAARPDQLAILRADTGVVPRAVEELLRFDAPVQVKSRLVHRPVEIGGRVVKPGRVLVLQLGSANHDETRFARPAELDVTRHPNPHLSFGGGGIHQCLGAALARAEAVSAFTFVARRFTAMEPGGQAVRRHTPNFRSYLSVPLRVTPS</sequence>